<feature type="region of interest" description="Disordered" evidence="1">
    <location>
        <begin position="172"/>
        <end position="197"/>
    </location>
</feature>
<evidence type="ECO:0000256" key="1">
    <source>
        <dbReference type="SAM" id="MobiDB-lite"/>
    </source>
</evidence>
<organism evidence="3 4">
    <name type="scientific">Sesamum angolense</name>
    <dbReference type="NCBI Taxonomy" id="2727404"/>
    <lineage>
        <taxon>Eukaryota</taxon>
        <taxon>Viridiplantae</taxon>
        <taxon>Streptophyta</taxon>
        <taxon>Embryophyta</taxon>
        <taxon>Tracheophyta</taxon>
        <taxon>Spermatophyta</taxon>
        <taxon>Magnoliopsida</taxon>
        <taxon>eudicotyledons</taxon>
        <taxon>Gunneridae</taxon>
        <taxon>Pentapetalae</taxon>
        <taxon>asterids</taxon>
        <taxon>lamiids</taxon>
        <taxon>Lamiales</taxon>
        <taxon>Pedaliaceae</taxon>
        <taxon>Sesamum</taxon>
    </lineage>
</organism>
<dbReference type="SMART" id="SM00271">
    <property type="entry name" value="DnaJ"/>
    <property type="match status" value="1"/>
</dbReference>
<reference evidence="3" key="2">
    <citation type="journal article" date="2024" name="Plant">
        <title>Genomic evolution and insights into agronomic trait innovations of Sesamum species.</title>
        <authorList>
            <person name="Miao H."/>
            <person name="Wang L."/>
            <person name="Qu L."/>
            <person name="Liu H."/>
            <person name="Sun Y."/>
            <person name="Le M."/>
            <person name="Wang Q."/>
            <person name="Wei S."/>
            <person name="Zheng Y."/>
            <person name="Lin W."/>
            <person name="Duan Y."/>
            <person name="Cao H."/>
            <person name="Xiong S."/>
            <person name="Wang X."/>
            <person name="Wei L."/>
            <person name="Li C."/>
            <person name="Ma Q."/>
            <person name="Ju M."/>
            <person name="Zhao R."/>
            <person name="Li G."/>
            <person name="Mu C."/>
            <person name="Tian Q."/>
            <person name="Mei H."/>
            <person name="Zhang T."/>
            <person name="Gao T."/>
            <person name="Zhang H."/>
        </authorList>
    </citation>
    <scope>NUCLEOTIDE SEQUENCE</scope>
    <source>
        <strain evidence="3">K16</strain>
    </source>
</reference>
<dbReference type="Gene3D" id="1.10.287.110">
    <property type="entry name" value="DnaJ domain"/>
    <property type="match status" value="1"/>
</dbReference>
<comment type="caution">
    <text evidence="3">The sequence shown here is derived from an EMBL/GenBank/DDBJ whole genome shotgun (WGS) entry which is preliminary data.</text>
</comment>
<proteinExistence type="predicted"/>
<dbReference type="PANTHER" id="PTHR45090">
    <property type="entry name" value="CHAPERONE PROTEIN DNAJ 20 CHLOROPLASTIC"/>
    <property type="match status" value="1"/>
</dbReference>
<name>A0AAE1XCE3_9LAMI</name>
<dbReference type="EMBL" id="JACGWL010000002">
    <property type="protein sequence ID" value="KAK4409179.1"/>
    <property type="molecule type" value="Genomic_DNA"/>
</dbReference>
<sequence length="197" mass="22797">MSSCKFTLSNPISSFPNQSARFPEELSFTSHLTKSRISFRNPSGPRRPRRVGAFYTPAETRETQSTLYELLGIKEGGSSASDIKKAYRKMAREYHPDVAPPDRVDEHTRRFIMVKEAYETLSDPKSRALYDRDLAGGSGFGFSSARRPPYRYDQRMEERGEWRMKWQSQLDELKRRRSMKPSRSGRMSWGAPMPNQT</sequence>
<dbReference type="InterPro" id="IPR053232">
    <property type="entry name" value="DnaJ_C/III_chloroplastic"/>
</dbReference>
<feature type="domain" description="J" evidence="2">
    <location>
        <begin position="66"/>
        <end position="134"/>
    </location>
</feature>
<dbReference type="InterPro" id="IPR036869">
    <property type="entry name" value="J_dom_sf"/>
</dbReference>
<dbReference type="SUPFAM" id="SSF46565">
    <property type="entry name" value="Chaperone J-domain"/>
    <property type="match status" value="1"/>
</dbReference>
<dbReference type="InterPro" id="IPR001623">
    <property type="entry name" value="DnaJ_domain"/>
</dbReference>
<dbReference type="PANTHER" id="PTHR45090:SF4">
    <property type="entry name" value="J DOMAIN-CONTAINING PROTEIN"/>
    <property type="match status" value="1"/>
</dbReference>
<evidence type="ECO:0000259" key="2">
    <source>
        <dbReference type="PROSITE" id="PS50076"/>
    </source>
</evidence>
<dbReference type="PRINTS" id="PR00625">
    <property type="entry name" value="JDOMAIN"/>
</dbReference>
<dbReference type="PROSITE" id="PS50076">
    <property type="entry name" value="DNAJ_2"/>
    <property type="match status" value="1"/>
</dbReference>
<dbReference type="Pfam" id="PF00226">
    <property type="entry name" value="DnaJ"/>
    <property type="match status" value="1"/>
</dbReference>
<dbReference type="Proteomes" id="UP001289374">
    <property type="component" value="Unassembled WGS sequence"/>
</dbReference>
<dbReference type="InterPro" id="IPR018253">
    <property type="entry name" value="DnaJ_domain_CS"/>
</dbReference>
<gene>
    <name evidence="3" type="ORF">Sango_0498900</name>
</gene>
<protein>
    <submittedName>
        <fullName evidence="3">Chaperone protein dnaJ 20, chloroplastic</fullName>
    </submittedName>
</protein>
<dbReference type="CDD" id="cd06257">
    <property type="entry name" value="DnaJ"/>
    <property type="match status" value="1"/>
</dbReference>
<evidence type="ECO:0000313" key="4">
    <source>
        <dbReference type="Proteomes" id="UP001289374"/>
    </source>
</evidence>
<evidence type="ECO:0000313" key="3">
    <source>
        <dbReference type="EMBL" id="KAK4409179.1"/>
    </source>
</evidence>
<dbReference type="AlphaFoldDB" id="A0AAE1XCE3"/>
<accession>A0AAE1XCE3</accession>
<dbReference type="GO" id="GO:0009507">
    <property type="term" value="C:chloroplast"/>
    <property type="evidence" value="ECO:0007669"/>
    <property type="project" value="TreeGrafter"/>
</dbReference>
<reference evidence="3" key="1">
    <citation type="submission" date="2020-06" db="EMBL/GenBank/DDBJ databases">
        <authorList>
            <person name="Li T."/>
            <person name="Hu X."/>
            <person name="Zhang T."/>
            <person name="Song X."/>
            <person name="Zhang H."/>
            <person name="Dai N."/>
            <person name="Sheng W."/>
            <person name="Hou X."/>
            <person name="Wei L."/>
        </authorList>
    </citation>
    <scope>NUCLEOTIDE SEQUENCE</scope>
    <source>
        <strain evidence="3">K16</strain>
        <tissue evidence="3">Leaf</tissue>
    </source>
</reference>
<keyword evidence="4" id="KW-1185">Reference proteome</keyword>
<dbReference type="PROSITE" id="PS00636">
    <property type="entry name" value="DNAJ_1"/>
    <property type="match status" value="1"/>
</dbReference>